<dbReference type="PROSITE" id="PS50950">
    <property type="entry name" value="ZF_THAP"/>
    <property type="match status" value="1"/>
</dbReference>
<accession>A0A6P7XWX5</accession>
<dbReference type="GO" id="GO:0003677">
    <property type="term" value="F:DNA binding"/>
    <property type="evidence" value="ECO:0007669"/>
    <property type="project" value="UniProtKB-UniRule"/>
</dbReference>
<organism evidence="8 9">
    <name type="scientific">Microcaecilia unicolor</name>
    <dbReference type="NCBI Taxonomy" id="1415580"/>
    <lineage>
        <taxon>Eukaryota</taxon>
        <taxon>Metazoa</taxon>
        <taxon>Chordata</taxon>
        <taxon>Craniata</taxon>
        <taxon>Vertebrata</taxon>
        <taxon>Euteleostomi</taxon>
        <taxon>Amphibia</taxon>
        <taxon>Gymnophiona</taxon>
        <taxon>Siphonopidae</taxon>
        <taxon>Microcaecilia</taxon>
    </lineage>
</organism>
<dbReference type="SMART" id="SM00692">
    <property type="entry name" value="DM3"/>
    <property type="match status" value="1"/>
</dbReference>
<feature type="domain" description="THAP-type" evidence="7">
    <location>
        <begin position="1"/>
        <end position="86"/>
    </location>
</feature>
<dbReference type="InterPro" id="IPR052958">
    <property type="entry name" value="IFN-induced_PKR_regulator"/>
</dbReference>
<evidence type="ECO:0000256" key="3">
    <source>
        <dbReference type="ARBA" id="ARBA00022833"/>
    </source>
</evidence>
<keyword evidence="3" id="KW-0862">Zinc</keyword>
<dbReference type="SUPFAM" id="SSF57716">
    <property type="entry name" value="Glucocorticoid receptor-like (DNA-binding domain)"/>
    <property type="match status" value="1"/>
</dbReference>
<dbReference type="KEGG" id="muo:115467839"/>
<evidence type="ECO:0000256" key="2">
    <source>
        <dbReference type="ARBA" id="ARBA00022771"/>
    </source>
</evidence>
<dbReference type="InParanoid" id="A0A6P7XWX5"/>
<dbReference type="CTD" id="5612"/>
<dbReference type="GeneID" id="115467839"/>
<dbReference type="InterPro" id="IPR006612">
    <property type="entry name" value="THAP_Znf"/>
</dbReference>
<keyword evidence="2 5" id="KW-0863">Zinc-finger</keyword>
<evidence type="ECO:0000256" key="1">
    <source>
        <dbReference type="ARBA" id="ARBA00022723"/>
    </source>
</evidence>
<feature type="compositionally biased region" description="Acidic residues" evidence="6">
    <location>
        <begin position="107"/>
        <end position="118"/>
    </location>
</feature>
<keyword evidence="1" id="KW-0479">Metal-binding</keyword>
<proteinExistence type="predicted"/>
<dbReference type="SMART" id="SM00980">
    <property type="entry name" value="THAP"/>
    <property type="match status" value="1"/>
</dbReference>
<dbReference type="Proteomes" id="UP000515156">
    <property type="component" value="Chromosome 4"/>
</dbReference>
<evidence type="ECO:0000256" key="6">
    <source>
        <dbReference type="SAM" id="MobiDB-lite"/>
    </source>
</evidence>
<feature type="region of interest" description="Disordered" evidence="6">
    <location>
        <begin position="97"/>
        <end position="132"/>
    </location>
</feature>
<evidence type="ECO:0000259" key="7">
    <source>
        <dbReference type="PROSITE" id="PS50950"/>
    </source>
</evidence>
<gene>
    <name evidence="9" type="primary">THAP12</name>
</gene>
<dbReference type="PANTHER" id="PTHR46289">
    <property type="entry name" value="52 KDA REPRESSOR OF THE INHIBITOR OF THE PROTEIN KINASE-LIKE PROTEIN-RELATED"/>
    <property type="match status" value="1"/>
</dbReference>
<evidence type="ECO:0000256" key="4">
    <source>
        <dbReference type="ARBA" id="ARBA00023125"/>
    </source>
</evidence>
<dbReference type="GO" id="GO:0008270">
    <property type="term" value="F:zinc ion binding"/>
    <property type="evidence" value="ECO:0007669"/>
    <property type="project" value="UniProtKB-KW"/>
</dbReference>
<name>A0A6P7XWX5_9AMPH</name>
<protein>
    <submittedName>
        <fullName evidence="9">52 kDa repressor of the inhibitor of the protein kinase isoform X1</fullName>
    </submittedName>
</protein>
<dbReference type="AlphaFoldDB" id="A0A6P7XWX5"/>
<keyword evidence="8" id="KW-1185">Reference proteome</keyword>
<evidence type="ECO:0000256" key="5">
    <source>
        <dbReference type="PROSITE-ProRule" id="PRU00309"/>
    </source>
</evidence>
<dbReference type="Pfam" id="PF05485">
    <property type="entry name" value="THAP"/>
    <property type="match status" value="1"/>
</dbReference>
<evidence type="ECO:0000313" key="8">
    <source>
        <dbReference type="Proteomes" id="UP000515156"/>
    </source>
</evidence>
<keyword evidence="4 5" id="KW-0238">DNA-binding</keyword>
<evidence type="ECO:0000313" key="9">
    <source>
        <dbReference type="RefSeq" id="XP_030055195.1"/>
    </source>
</evidence>
<reference evidence="9" key="1">
    <citation type="submission" date="2025-08" db="UniProtKB">
        <authorList>
            <consortium name="RefSeq"/>
        </authorList>
    </citation>
    <scope>IDENTIFICATION</scope>
</reference>
<dbReference type="RefSeq" id="XP_030055195.1">
    <property type="nucleotide sequence ID" value="XM_030199335.1"/>
</dbReference>
<dbReference type="PANTHER" id="PTHR46289:SF16">
    <property type="entry name" value="52 KDA REPRESSOR OF THE INHIBITOR OF THE PROTEIN KINASE"/>
    <property type="match status" value="1"/>
</dbReference>
<dbReference type="OrthoDB" id="7683421at2759"/>
<sequence>MPNYCAALNCSRKSTHSDIGFFRFPRDPARCKQWVENCQRVDLEDKTADHLNKCYRLCARHFDSSMVRRKSPYRTRLQDNAVPTIFDFRSHLTSPQSRRKRRIKEPVEDEEEEEEEDLYSPISQWESPEMEPASDDEESALIPFENVQRWIVRPDFSQNSMVLYLDLKQIPDGGMQSGGWDHLETVKEEKFLEEDYVIMQVQC</sequence>